<proteinExistence type="predicted"/>
<keyword evidence="2" id="KW-1185">Reference proteome</keyword>
<evidence type="ECO:0000313" key="1">
    <source>
        <dbReference type="EMBL" id="KAJ3119571.1"/>
    </source>
</evidence>
<organism evidence="1 2">
    <name type="scientific">Physocladia obscura</name>
    <dbReference type="NCBI Taxonomy" id="109957"/>
    <lineage>
        <taxon>Eukaryota</taxon>
        <taxon>Fungi</taxon>
        <taxon>Fungi incertae sedis</taxon>
        <taxon>Chytridiomycota</taxon>
        <taxon>Chytridiomycota incertae sedis</taxon>
        <taxon>Chytridiomycetes</taxon>
        <taxon>Chytridiales</taxon>
        <taxon>Chytriomycetaceae</taxon>
        <taxon>Physocladia</taxon>
    </lineage>
</organism>
<name>A0AAD5SZL3_9FUNG</name>
<sequence>MLVAFRQNPSAIKTSQPFQKCLASAKSTTRIAQAVAITYSNSNFLSMPNSVTKAALIDSSIVHKLVSLFLDDVGVDSWLLRACRADFEWNLEALRAESGEIWISAFERLMRWKDSNAETCREAVKFEGIDENDAAYLREAISGIMQFKIIHPTPYGQILQRNLDDMLENLKLE</sequence>
<dbReference type="AlphaFoldDB" id="A0AAD5SZL3"/>
<accession>A0AAD5SZL3</accession>
<reference evidence="1" key="1">
    <citation type="submission" date="2020-05" db="EMBL/GenBank/DDBJ databases">
        <title>Phylogenomic resolution of chytrid fungi.</title>
        <authorList>
            <person name="Stajich J.E."/>
            <person name="Amses K."/>
            <person name="Simmons R."/>
            <person name="Seto K."/>
            <person name="Myers J."/>
            <person name="Bonds A."/>
            <person name="Quandt C.A."/>
            <person name="Barry K."/>
            <person name="Liu P."/>
            <person name="Grigoriev I."/>
            <person name="Longcore J.E."/>
            <person name="James T.Y."/>
        </authorList>
    </citation>
    <scope>NUCLEOTIDE SEQUENCE</scope>
    <source>
        <strain evidence="1">JEL0513</strain>
    </source>
</reference>
<dbReference type="EMBL" id="JADGJH010001046">
    <property type="protein sequence ID" value="KAJ3119571.1"/>
    <property type="molecule type" value="Genomic_DNA"/>
</dbReference>
<protein>
    <submittedName>
        <fullName evidence="1">Uncharacterized protein</fullName>
    </submittedName>
</protein>
<evidence type="ECO:0000313" key="2">
    <source>
        <dbReference type="Proteomes" id="UP001211907"/>
    </source>
</evidence>
<comment type="caution">
    <text evidence="1">The sequence shown here is derived from an EMBL/GenBank/DDBJ whole genome shotgun (WGS) entry which is preliminary data.</text>
</comment>
<gene>
    <name evidence="1" type="ORF">HK100_000249</name>
</gene>
<dbReference type="Proteomes" id="UP001211907">
    <property type="component" value="Unassembled WGS sequence"/>
</dbReference>